<dbReference type="Gene3D" id="3.10.450.100">
    <property type="entry name" value="NTF2-like, domain 1"/>
    <property type="match status" value="1"/>
</dbReference>
<dbReference type="EMBL" id="SLXK01000030">
    <property type="protein sequence ID" value="TCP23488.1"/>
    <property type="molecule type" value="Genomic_DNA"/>
</dbReference>
<comment type="caution">
    <text evidence="1">The sequence shown here is derived from an EMBL/GenBank/DDBJ whole genome shotgun (WGS) entry which is preliminary data.</text>
</comment>
<dbReference type="RefSeq" id="WP_132747294.1">
    <property type="nucleotide sequence ID" value="NZ_SLXK01000030.1"/>
</dbReference>
<protein>
    <submittedName>
        <fullName evidence="1">Uncharacterized protein</fullName>
    </submittedName>
</protein>
<dbReference type="AlphaFoldDB" id="A0A4R2NQ39"/>
<name>A0A4R2NQ39_9BACL</name>
<evidence type="ECO:0000313" key="2">
    <source>
        <dbReference type="Proteomes" id="UP000295416"/>
    </source>
</evidence>
<keyword evidence="2" id="KW-1185">Reference proteome</keyword>
<evidence type="ECO:0000313" key="1">
    <source>
        <dbReference type="EMBL" id="TCP23488.1"/>
    </source>
</evidence>
<dbReference type="InterPro" id="IPR032710">
    <property type="entry name" value="NTF2-like_dom_sf"/>
</dbReference>
<dbReference type="SUPFAM" id="SSF54427">
    <property type="entry name" value="NTF2-like"/>
    <property type="match status" value="1"/>
</dbReference>
<reference evidence="1 2" key="1">
    <citation type="submission" date="2019-03" db="EMBL/GenBank/DDBJ databases">
        <title>Genomic Encyclopedia of Type Strains, Phase IV (KMG-IV): sequencing the most valuable type-strain genomes for metagenomic binning, comparative biology and taxonomic classification.</title>
        <authorList>
            <person name="Goeker M."/>
        </authorList>
    </citation>
    <scope>NUCLEOTIDE SEQUENCE [LARGE SCALE GENOMIC DNA]</scope>
    <source>
        <strain evidence="1 2">DSM 19377</strain>
    </source>
</reference>
<dbReference type="Proteomes" id="UP000295416">
    <property type="component" value="Unassembled WGS sequence"/>
</dbReference>
<proteinExistence type="predicted"/>
<accession>A0A4R2NQ39</accession>
<organism evidence="1 2">
    <name type="scientific">Scopulibacillus darangshiensis</name>
    <dbReference type="NCBI Taxonomy" id="442528"/>
    <lineage>
        <taxon>Bacteria</taxon>
        <taxon>Bacillati</taxon>
        <taxon>Bacillota</taxon>
        <taxon>Bacilli</taxon>
        <taxon>Bacillales</taxon>
        <taxon>Sporolactobacillaceae</taxon>
        <taxon>Scopulibacillus</taxon>
    </lineage>
</organism>
<gene>
    <name evidence="1" type="ORF">EV207_1305</name>
</gene>
<dbReference type="OrthoDB" id="2720594at2"/>
<sequence>MKGKLILTVIIFILLAGAAGGGYIYFKNSRENQVIATVKDFYKYEKKGDFGSSWELFHSQMKKHFKKADYIQKRTHVLMQDFDTKTFTFKIGKLTHIKNWHPGGGAKVLKSVYKVPVTQTFHSVFGIFSIEQDVYLSMEKGDWKILWKY</sequence>